<sequence length="173" mass="18318">MPSASPTAPTDYVDGVRSQWNRLFPGLDTGAVDIVGRINRISQIIQLRSDAVLAANRITRAEFDMLSLLARAARPMAPTELAAELLISGPGTTKRIKKLVDAGLAEREANPLDGRGTLIRLTPHAASVLRPILEDVLRLEESLISALDPAAASALAGHLRALLSSLEPQSGGS</sequence>
<dbReference type="CDD" id="cd00090">
    <property type="entry name" value="HTH_ARSR"/>
    <property type="match status" value="1"/>
</dbReference>
<dbReference type="AlphaFoldDB" id="A0AB39L5L9"/>
<dbReference type="SUPFAM" id="SSF46785">
    <property type="entry name" value="Winged helix' DNA-binding domain"/>
    <property type="match status" value="1"/>
</dbReference>
<dbReference type="PROSITE" id="PS50995">
    <property type="entry name" value="HTH_MARR_2"/>
    <property type="match status" value="1"/>
</dbReference>
<dbReference type="InterPro" id="IPR036390">
    <property type="entry name" value="WH_DNA-bd_sf"/>
</dbReference>
<dbReference type="Gene3D" id="1.10.10.10">
    <property type="entry name" value="Winged helix-like DNA-binding domain superfamily/Winged helix DNA-binding domain"/>
    <property type="match status" value="1"/>
</dbReference>
<proteinExistence type="predicted"/>
<dbReference type="SMART" id="SM00347">
    <property type="entry name" value="HTH_MARR"/>
    <property type="match status" value="1"/>
</dbReference>
<organism evidence="2">
    <name type="scientific">Sinomonas puerhi</name>
    <dbReference type="NCBI Taxonomy" id="3238584"/>
    <lineage>
        <taxon>Bacteria</taxon>
        <taxon>Bacillati</taxon>
        <taxon>Actinomycetota</taxon>
        <taxon>Actinomycetes</taxon>
        <taxon>Micrococcales</taxon>
        <taxon>Micrococcaceae</taxon>
        <taxon>Sinomonas</taxon>
    </lineage>
</organism>
<dbReference type="KEGG" id="spue:AB5L97_19515"/>
<dbReference type="EMBL" id="CP163302">
    <property type="protein sequence ID" value="XDP45417.1"/>
    <property type="molecule type" value="Genomic_DNA"/>
</dbReference>
<dbReference type="InterPro" id="IPR039422">
    <property type="entry name" value="MarR/SlyA-like"/>
</dbReference>
<dbReference type="GO" id="GO:0006950">
    <property type="term" value="P:response to stress"/>
    <property type="evidence" value="ECO:0007669"/>
    <property type="project" value="TreeGrafter"/>
</dbReference>
<name>A0AB39L5L9_9MICC</name>
<dbReference type="Pfam" id="PF12802">
    <property type="entry name" value="MarR_2"/>
    <property type="match status" value="1"/>
</dbReference>
<dbReference type="PANTHER" id="PTHR33164">
    <property type="entry name" value="TRANSCRIPTIONAL REGULATOR, MARR FAMILY"/>
    <property type="match status" value="1"/>
</dbReference>
<dbReference type="RefSeq" id="WP_369045951.1">
    <property type="nucleotide sequence ID" value="NZ_CP163302.1"/>
</dbReference>
<protein>
    <submittedName>
        <fullName evidence="2">MarR family winged helix-turn-helix transcriptional regulator</fullName>
    </submittedName>
</protein>
<evidence type="ECO:0000313" key="2">
    <source>
        <dbReference type="EMBL" id="XDP45417.1"/>
    </source>
</evidence>
<reference evidence="2" key="1">
    <citation type="submission" date="2024-07" db="EMBL/GenBank/DDBJ databases">
        <authorList>
            <person name="fu j."/>
        </authorList>
    </citation>
    <scope>NUCLEOTIDE SEQUENCE</scope>
    <source>
        <strain evidence="2">P10A9</strain>
    </source>
</reference>
<dbReference type="InterPro" id="IPR036388">
    <property type="entry name" value="WH-like_DNA-bd_sf"/>
</dbReference>
<evidence type="ECO:0000259" key="1">
    <source>
        <dbReference type="PROSITE" id="PS50995"/>
    </source>
</evidence>
<dbReference type="GO" id="GO:0003700">
    <property type="term" value="F:DNA-binding transcription factor activity"/>
    <property type="evidence" value="ECO:0007669"/>
    <property type="project" value="InterPro"/>
</dbReference>
<feature type="domain" description="HTH marR-type" evidence="1">
    <location>
        <begin position="31"/>
        <end position="164"/>
    </location>
</feature>
<dbReference type="InterPro" id="IPR000835">
    <property type="entry name" value="HTH_MarR-typ"/>
</dbReference>
<accession>A0AB39L5L9</accession>
<dbReference type="PANTHER" id="PTHR33164:SF104">
    <property type="entry name" value="TRANSCRIPTIONAL REGULATORY PROTEIN"/>
    <property type="match status" value="1"/>
</dbReference>
<dbReference type="InterPro" id="IPR011991">
    <property type="entry name" value="ArsR-like_HTH"/>
</dbReference>
<gene>
    <name evidence="2" type="ORF">AB5L97_19515</name>
</gene>